<dbReference type="PANTHER" id="PTHR48250">
    <property type="entry name" value="CUTINASE 2-RELATED"/>
    <property type="match status" value="1"/>
</dbReference>
<dbReference type="InterPro" id="IPR029058">
    <property type="entry name" value="AB_hydrolase_fold"/>
</dbReference>
<dbReference type="STRING" id="535722.E4UNV7"/>
<evidence type="ECO:0000256" key="8">
    <source>
        <dbReference type="PIRSR" id="PIRSR611150-1"/>
    </source>
</evidence>
<dbReference type="PANTHER" id="PTHR48250:SF2">
    <property type="entry name" value="CUTINASE"/>
    <property type="match status" value="1"/>
</dbReference>
<proteinExistence type="inferred from homology"/>
<dbReference type="RefSeq" id="XP_003175193.1">
    <property type="nucleotide sequence ID" value="XM_003175145.1"/>
</dbReference>
<evidence type="ECO:0000313" key="12">
    <source>
        <dbReference type="Proteomes" id="UP000002669"/>
    </source>
</evidence>
<dbReference type="GO" id="GO:0016052">
    <property type="term" value="P:carbohydrate catabolic process"/>
    <property type="evidence" value="ECO:0007669"/>
    <property type="project" value="TreeGrafter"/>
</dbReference>
<evidence type="ECO:0000256" key="6">
    <source>
        <dbReference type="ARBA" id="ARBA00023157"/>
    </source>
</evidence>
<evidence type="ECO:0000256" key="7">
    <source>
        <dbReference type="ARBA" id="ARBA00034045"/>
    </source>
</evidence>
<evidence type="ECO:0000256" key="9">
    <source>
        <dbReference type="PIRSR" id="PIRSR611150-2"/>
    </source>
</evidence>
<dbReference type="AlphaFoldDB" id="E4UNV7"/>
<dbReference type="ESTHER" id="artgp-e4unv7">
    <property type="family name" value="Cutinase"/>
</dbReference>
<evidence type="ECO:0000256" key="2">
    <source>
        <dbReference type="ARBA" id="ARBA00013095"/>
    </source>
</evidence>
<dbReference type="GeneID" id="10030499"/>
<feature type="disulfide bond" evidence="9">
    <location>
        <begin position="225"/>
        <end position="232"/>
    </location>
</feature>
<keyword evidence="12" id="KW-1185">Reference proteome</keyword>
<feature type="active site" evidence="8">
    <location>
        <position position="229"/>
    </location>
</feature>
<keyword evidence="3" id="KW-0719">Serine esterase</keyword>
<dbReference type="InParanoid" id="E4UNV7"/>
<dbReference type="OrthoDB" id="3225429at2759"/>
<keyword evidence="5" id="KW-0378">Hydrolase</keyword>
<evidence type="ECO:0000256" key="10">
    <source>
        <dbReference type="SAM" id="SignalP"/>
    </source>
</evidence>
<evidence type="ECO:0000256" key="3">
    <source>
        <dbReference type="ARBA" id="ARBA00022487"/>
    </source>
</evidence>
<evidence type="ECO:0000256" key="4">
    <source>
        <dbReference type="ARBA" id="ARBA00022729"/>
    </source>
</evidence>
<dbReference type="VEuPathDB" id="FungiDB:MGYG_02724"/>
<dbReference type="EC" id="3.1.1.74" evidence="2"/>
<feature type="disulfide bond" evidence="9">
    <location>
        <begin position="97"/>
        <end position="170"/>
    </location>
</feature>
<feature type="active site" description="Proton donor/acceptor" evidence="8">
    <location>
        <position position="241"/>
    </location>
</feature>
<name>E4UNV7_ARTGP</name>
<dbReference type="Proteomes" id="UP000002669">
    <property type="component" value="Unassembled WGS sequence"/>
</dbReference>
<dbReference type="InterPro" id="IPR000675">
    <property type="entry name" value="Cutinase/axe"/>
</dbReference>
<accession>E4UNV7</accession>
<sequence>MKLESCVLLGFVACAVAAPNGAREAHIAASKAVLPDNKLPQWLGAGDMSAKDASVLVFEALVKLDEVLKHQEQTSSQIASIAEDDLVENGILDNAPCQPLTMIFARGTNEMGNMGKGIGRPLAAALRAKTGNKVIVQGVNYDATPEGNLLLGLNGGPVMADLVKQSVAQCPDSKIVLAGYSQGAMVTHAGKLLTHEEISAIVVFGDPGRFVPFVNIAPEKTKEYCNKGDPVCLNGFDLDAHSEYAMHADSAATFLIETSGAK</sequence>
<dbReference type="OMA" id="FNTMAHI"/>
<dbReference type="Pfam" id="PF01083">
    <property type="entry name" value="Cutinase"/>
    <property type="match status" value="1"/>
</dbReference>
<dbReference type="GO" id="GO:0005576">
    <property type="term" value="C:extracellular region"/>
    <property type="evidence" value="ECO:0007669"/>
    <property type="project" value="InterPro"/>
</dbReference>
<feature type="chain" id="PRO_5003187907" description="cutinase" evidence="10">
    <location>
        <begin position="18"/>
        <end position="262"/>
    </location>
</feature>
<feature type="signal peptide" evidence="10">
    <location>
        <begin position="1"/>
        <end position="17"/>
    </location>
</feature>
<evidence type="ECO:0000313" key="11">
    <source>
        <dbReference type="EMBL" id="EFQ99710.1"/>
    </source>
</evidence>
<dbReference type="GO" id="GO:0050525">
    <property type="term" value="F:cutinase activity"/>
    <property type="evidence" value="ECO:0007669"/>
    <property type="project" value="UniProtKB-EC"/>
</dbReference>
<dbReference type="SMART" id="SM01110">
    <property type="entry name" value="Cutinase"/>
    <property type="match status" value="1"/>
</dbReference>
<evidence type="ECO:0000256" key="5">
    <source>
        <dbReference type="ARBA" id="ARBA00022801"/>
    </source>
</evidence>
<gene>
    <name evidence="11" type="ORF">MGYG_02724</name>
</gene>
<dbReference type="eggNOG" id="ENOG502S3AW">
    <property type="taxonomic scope" value="Eukaryota"/>
</dbReference>
<reference evidence="12" key="1">
    <citation type="journal article" date="2012" name="MBio">
        <title>Comparative genome analysis of Trichophyton rubrum and related dermatophytes reveals candidate genes involved in infection.</title>
        <authorList>
            <person name="Martinez D.A."/>
            <person name="Oliver B.G."/>
            <person name="Graeser Y."/>
            <person name="Goldberg J.M."/>
            <person name="Li W."/>
            <person name="Martinez-Rossi N.M."/>
            <person name="Monod M."/>
            <person name="Shelest E."/>
            <person name="Barton R.C."/>
            <person name="Birch E."/>
            <person name="Brakhage A.A."/>
            <person name="Chen Z."/>
            <person name="Gurr S.J."/>
            <person name="Heiman D."/>
            <person name="Heitman J."/>
            <person name="Kosti I."/>
            <person name="Rossi A."/>
            <person name="Saif S."/>
            <person name="Samalova M."/>
            <person name="Saunders C.W."/>
            <person name="Shea T."/>
            <person name="Summerbell R.C."/>
            <person name="Xu J."/>
            <person name="Young S."/>
            <person name="Zeng Q."/>
            <person name="Birren B.W."/>
            <person name="Cuomo C.A."/>
            <person name="White T.C."/>
        </authorList>
    </citation>
    <scope>NUCLEOTIDE SEQUENCE [LARGE SCALE GENOMIC DNA]</scope>
    <source>
        <strain evidence="12">ATCC MYA-4604 / CBS 118893</strain>
    </source>
</reference>
<dbReference type="EMBL" id="DS989823">
    <property type="protein sequence ID" value="EFQ99710.1"/>
    <property type="molecule type" value="Genomic_DNA"/>
</dbReference>
<dbReference type="SUPFAM" id="SSF53474">
    <property type="entry name" value="alpha/beta-Hydrolases"/>
    <property type="match status" value="1"/>
</dbReference>
<evidence type="ECO:0000256" key="1">
    <source>
        <dbReference type="ARBA" id="ARBA00007534"/>
    </source>
</evidence>
<dbReference type="HOGENOM" id="CLU_040058_2_1_1"/>
<dbReference type="InterPro" id="IPR011150">
    <property type="entry name" value="Cutinase_monf"/>
</dbReference>
<comment type="similarity">
    <text evidence="1">Belongs to the cutinase family.</text>
</comment>
<organism evidence="12">
    <name type="scientific">Arthroderma gypseum (strain ATCC MYA-4604 / CBS 118893)</name>
    <name type="common">Microsporum gypseum</name>
    <dbReference type="NCBI Taxonomy" id="535722"/>
    <lineage>
        <taxon>Eukaryota</taxon>
        <taxon>Fungi</taxon>
        <taxon>Dikarya</taxon>
        <taxon>Ascomycota</taxon>
        <taxon>Pezizomycotina</taxon>
        <taxon>Eurotiomycetes</taxon>
        <taxon>Eurotiomycetidae</taxon>
        <taxon>Onygenales</taxon>
        <taxon>Arthrodermataceae</taxon>
        <taxon>Nannizzia</taxon>
    </lineage>
</organism>
<keyword evidence="6 9" id="KW-1015">Disulfide bond</keyword>
<keyword evidence="4 10" id="KW-0732">Signal</keyword>
<dbReference type="Gene3D" id="3.40.50.1820">
    <property type="entry name" value="alpha/beta hydrolase"/>
    <property type="match status" value="1"/>
</dbReference>
<feature type="active site" description="Nucleophile" evidence="8">
    <location>
        <position position="181"/>
    </location>
</feature>
<comment type="catalytic activity">
    <reaction evidence="7">
        <text>cutin + H2O = cutin monomers.</text>
        <dbReference type="EC" id="3.1.1.74"/>
    </reaction>
</comment>
<protein>
    <recommendedName>
        <fullName evidence="2">cutinase</fullName>
        <ecNumber evidence="2">3.1.1.74</ecNumber>
    </recommendedName>
</protein>